<feature type="chain" id="PRO_5009190591" evidence="1">
    <location>
        <begin position="19"/>
        <end position="137"/>
    </location>
</feature>
<accession>A0A1E5XVM6</accession>
<comment type="caution">
    <text evidence="2">The sequence shown here is derived from an EMBL/GenBank/DDBJ whole genome shotgun (WGS) entry which is preliminary data.</text>
</comment>
<gene>
    <name evidence="2" type="ORF">VW23_010550</name>
</gene>
<feature type="signal peptide" evidence="1">
    <location>
        <begin position="1"/>
        <end position="18"/>
    </location>
</feature>
<evidence type="ECO:0000256" key="1">
    <source>
        <dbReference type="SAM" id="SignalP"/>
    </source>
</evidence>
<evidence type="ECO:0000313" key="2">
    <source>
        <dbReference type="EMBL" id="OEO32645.1"/>
    </source>
</evidence>
<dbReference type="AlphaFoldDB" id="A0A1E5XVM6"/>
<reference evidence="2 3" key="1">
    <citation type="journal article" date="2015" name="Genome Announc.">
        <title>Genome Assemblies of Three Soil-Associated Devosia species: D. insulae, D. limi, and D. soli.</title>
        <authorList>
            <person name="Hassan Y.I."/>
            <person name="Lepp D."/>
            <person name="Zhou T."/>
        </authorList>
    </citation>
    <scope>NUCLEOTIDE SEQUENCE [LARGE SCALE GENOMIC DNA]</scope>
    <source>
        <strain evidence="2 3">DS-56</strain>
    </source>
</reference>
<name>A0A1E5XVM6_9HYPH</name>
<sequence>MKLFVALAAVVMASPALAEEMVACTPEHYYNSSETPPLIITIDKARAAGSRVTRIDLETGAYREHFIGSENDSIEAGGLKVINPGSLRERIDFVALDSSTGFLLRISLIDQDLPFVRVDTEGTVASGHCTYVSELPR</sequence>
<keyword evidence="3" id="KW-1185">Reference proteome</keyword>
<proteinExistence type="predicted"/>
<evidence type="ECO:0000313" key="3">
    <source>
        <dbReference type="Proteomes" id="UP000095463"/>
    </source>
</evidence>
<dbReference type="RefSeq" id="WP_069908212.1">
    <property type="nucleotide sequence ID" value="NZ_LAJE02000063.1"/>
</dbReference>
<dbReference type="EMBL" id="LAJE02000063">
    <property type="protein sequence ID" value="OEO32645.1"/>
    <property type="molecule type" value="Genomic_DNA"/>
</dbReference>
<dbReference type="OrthoDB" id="9877822at2"/>
<protein>
    <submittedName>
        <fullName evidence="2">Uncharacterized protein</fullName>
    </submittedName>
</protein>
<organism evidence="2 3">
    <name type="scientific">Devosia insulae DS-56</name>
    <dbReference type="NCBI Taxonomy" id="1116389"/>
    <lineage>
        <taxon>Bacteria</taxon>
        <taxon>Pseudomonadati</taxon>
        <taxon>Pseudomonadota</taxon>
        <taxon>Alphaproteobacteria</taxon>
        <taxon>Hyphomicrobiales</taxon>
        <taxon>Devosiaceae</taxon>
        <taxon>Devosia</taxon>
    </lineage>
</organism>
<dbReference type="Proteomes" id="UP000095463">
    <property type="component" value="Unassembled WGS sequence"/>
</dbReference>
<keyword evidence="1" id="KW-0732">Signal</keyword>